<sequence>MNAQRVQAVGLLREMAAAMEEGRAPRRVDAFGTADAAGKLADQAWFDYAFPKGAGVRLPRPPYTPPASAPMASRHVQQPLFRAAPPPSDRELADTKKAGVRSLPNDIEGLTKDLATRVADARSHAAAAGMSPTWEANESERLNVQAGNIIERLKHAVEGTWPSGEGHHG</sequence>
<comment type="caution">
    <text evidence="1">The sequence shown here is derived from an EMBL/GenBank/DDBJ whole genome shotgun (WGS) entry which is preliminary data.</text>
</comment>
<dbReference type="EMBL" id="BAAABW010000040">
    <property type="protein sequence ID" value="GAA0379840.1"/>
    <property type="molecule type" value="Genomic_DNA"/>
</dbReference>
<gene>
    <name evidence="1" type="ORF">GCM10010319_67970</name>
</gene>
<dbReference type="Proteomes" id="UP001500063">
    <property type="component" value="Unassembled WGS sequence"/>
</dbReference>
<accession>A0ABN0Y1A7</accession>
<proteinExistence type="predicted"/>
<evidence type="ECO:0000313" key="2">
    <source>
        <dbReference type="Proteomes" id="UP001500063"/>
    </source>
</evidence>
<name>A0ABN0Y1A7_9ACTN</name>
<dbReference type="RefSeq" id="WP_344124117.1">
    <property type="nucleotide sequence ID" value="NZ_BAAABW010000040.1"/>
</dbReference>
<protein>
    <submittedName>
        <fullName evidence="1">Uncharacterized protein</fullName>
    </submittedName>
</protein>
<organism evidence="1 2">
    <name type="scientific">Streptomyces blastmyceticus</name>
    <dbReference type="NCBI Taxonomy" id="68180"/>
    <lineage>
        <taxon>Bacteria</taxon>
        <taxon>Bacillati</taxon>
        <taxon>Actinomycetota</taxon>
        <taxon>Actinomycetes</taxon>
        <taxon>Kitasatosporales</taxon>
        <taxon>Streptomycetaceae</taxon>
        <taxon>Streptomyces</taxon>
    </lineage>
</organism>
<reference evidence="1 2" key="1">
    <citation type="journal article" date="2019" name="Int. J. Syst. Evol. Microbiol.">
        <title>The Global Catalogue of Microorganisms (GCM) 10K type strain sequencing project: providing services to taxonomists for standard genome sequencing and annotation.</title>
        <authorList>
            <consortium name="The Broad Institute Genomics Platform"/>
            <consortium name="The Broad Institute Genome Sequencing Center for Infectious Disease"/>
            <person name="Wu L."/>
            <person name="Ma J."/>
        </authorList>
    </citation>
    <scope>NUCLEOTIDE SEQUENCE [LARGE SCALE GENOMIC DNA]</scope>
    <source>
        <strain evidence="1 2">JCM 4565</strain>
    </source>
</reference>
<keyword evidence="2" id="KW-1185">Reference proteome</keyword>
<evidence type="ECO:0000313" key="1">
    <source>
        <dbReference type="EMBL" id="GAA0379840.1"/>
    </source>
</evidence>